<protein>
    <recommendedName>
        <fullName evidence="3">Outer membrane protein</fullName>
    </recommendedName>
</protein>
<sequence>MIYTLSSGLGFNPGSEYNGKKMKGTSFIPLTFYGLFGGKSSFAQLGVGYTAAFGPEFIDSTGSPPVIYKKFESAYIVSLGYRYMNKYGTILQGYPLLQWTNNPSNKFSFGFGFFFGFAF</sequence>
<accession>A0ABT6R743</accession>
<evidence type="ECO:0008006" key="3">
    <source>
        <dbReference type="Google" id="ProtNLM"/>
    </source>
</evidence>
<evidence type="ECO:0000313" key="1">
    <source>
        <dbReference type="EMBL" id="MDI3318387.1"/>
    </source>
</evidence>
<reference evidence="1 2" key="1">
    <citation type="submission" date="2023-05" db="EMBL/GenBank/DDBJ databases">
        <title>Genome sequence of Pinibacter sp. MAH-24.</title>
        <authorList>
            <person name="Huq M.A."/>
        </authorList>
    </citation>
    <scope>NUCLEOTIDE SEQUENCE [LARGE SCALE GENOMIC DNA]</scope>
    <source>
        <strain evidence="1 2">MAH-24</strain>
    </source>
</reference>
<evidence type="ECO:0000313" key="2">
    <source>
        <dbReference type="Proteomes" id="UP001226434"/>
    </source>
</evidence>
<dbReference type="Proteomes" id="UP001226434">
    <property type="component" value="Unassembled WGS sequence"/>
</dbReference>
<gene>
    <name evidence="1" type="ORF">QJ048_01315</name>
</gene>
<name>A0ABT6R743_9BACT</name>
<dbReference type="EMBL" id="JASBRG010000001">
    <property type="protein sequence ID" value="MDI3318387.1"/>
    <property type="molecule type" value="Genomic_DNA"/>
</dbReference>
<organism evidence="1 2">
    <name type="scientific">Pinibacter soli</name>
    <dbReference type="NCBI Taxonomy" id="3044211"/>
    <lineage>
        <taxon>Bacteria</taxon>
        <taxon>Pseudomonadati</taxon>
        <taxon>Bacteroidota</taxon>
        <taxon>Chitinophagia</taxon>
        <taxon>Chitinophagales</taxon>
        <taxon>Chitinophagaceae</taxon>
        <taxon>Pinibacter</taxon>
    </lineage>
</organism>
<proteinExistence type="predicted"/>
<comment type="caution">
    <text evidence="1">The sequence shown here is derived from an EMBL/GenBank/DDBJ whole genome shotgun (WGS) entry which is preliminary data.</text>
</comment>
<keyword evidence="2" id="KW-1185">Reference proteome</keyword>
<dbReference type="RefSeq" id="WP_282332515.1">
    <property type="nucleotide sequence ID" value="NZ_JASBRG010000001.1"/>
</dbReference>